<dbReference type="AlphaFoldDB" id="A0A5B7G6Z0"/>
<gene>
    <name evidence="1" type="ORF">E2C01_047145</name>
</gene>
<dbReference type="Proteomes" id="UP000324222">
    <property type="component" value="Unassembled WGS sequence"/>
</dbReference>
<protein>
    <submittedName>
        <fullName evidence="1">Uncharacterized protein</fullName>
    </submittedName>
</protein>
<dbReference type="OrthoDB" id="10065625at2759"/>
<accession>A0A5B7G6Z0</accession>
<name>A0A5B7G6Z0_PORTR</name>
<dbReference type="EMBL" id="VSRR010011494">
    <property type="protein sequence ID" value="MPC53256.1"/>
    <property type="molecule type" value="Genomic_DNA"/>
</dbReference>
<proteinExistence type="predicted"/>
<comment type="caution">
    <text evidence="1">The sequence shown here is derived from an EMBL/GenBank/DDBJ whole genome shotgun (WGS) entry which is preliminary data.</text>
</comment>
<dbReference type="Gene3D" id="3.60.10.10">
    <property type="entry name" value="Endonuclease/exonuclease/phosphatase"/>
    <property type="match status" value="1"/>
</dbReference>
<keyword evidence="2" id="KW-1185">Reference proteome</keyword>
<evidence type="ECO:0000313" key="1">
    <source>
        <dbReference type="EMBL" id="MPC53256.1"/>
    </source>
</evidence>
<dbReference type="SUPFAM" id="SSF56219">
    <property type="entry name" value="DNase I-like"/>
    <property type="match status" value="1"/>
</dbReference>
<evidence type="ECO:0000313" key="2">
    <source>
        <dbReference type="Proteomes" id="UP000324222"/>
    </source>
</evidence>
<sequence>MGPEHTENQQYMPATMLTIVSANVRGFHTNFGELTHNVINRNRAYIVFVCETFLDGSVTQNYGRVRGYSTWTRKDRSTQGGGVAFCYKENLNIQVLEPSVPVPRDSKLLGLEVGEKNGQNILCSSDHMAVLTKVHFRKPREESHTRVLWT</sequence>
<dbReference type="InterPro" id="IPR036691">
    <property type="entry name" value="Endo/exonu/phosph_ase_sf"/>
</dbReference>
<organism evidence="1 2">
    <name type="scientific">Portunus trituberculatus</name>
    <name type="common">Swimming crab</name>
    <name type="synonym">Neptunus trituberculatus</name>
    <dbReference type="NCBI Taxonomy" id="210409"/>
    <lineage>
        <taxon>Eukaryota</taxon>
        <taxon>Metazoa</taxon>
        <taxon>Ecdysozoa</taxon>
        <taxon>Arthropoda</taxon>
        <taxon>Crustacea</taxon>
        <taxon>Multicrustacea</taxon>
        <taxon>Malacostraca</taxon>
        <taxon>Eumalacostraca</taxon>
        <taxon>Eucarida</taxon>
        <taxon>Decapoda</taxon>
        <taxon>Pleocyemata</taxon>
        <taxon>Brachyura</taxon>
        <taxon>Eubrachyura</taxon>
        <taxon>Portunoidea</taxon>
        <taxon>Portunidae</taxon>
        <taxon>Portuninae</taxon>
        <taxon>Portunus</taxon>
    </lineage>
</organism>
<reference evidence="1 2" key="1">
    <citation type="submission" date="2019-05" db="EMBL/GenBank/DDBJ databases">
        <title>Another draft genome of Portunus trituberculatus and its Hox gene families provides insights of decapod evolution.</title>
        <authorList>
            <person name="Jeong J.-H."/>
            <person name="Song I."/>
            <person name="Kim S."/>
            <person name="Choi T."/>
            <person name="Kim D."/>
            <person name="Ryu S."/>
            <person name="Kim W."/>
        </authorList>
    </citation>
    <scope>NUCLEOTIDE SEQUENCE [LARGE SCALE GENOMIC DNA]</scope>
    <source>
        <tissue evidence="1">Muscle</tissue>
    </source>
</reference>